<protein>
    <submittedName>
        <fullName evidence="2">Uncharacterized protein</fullName>
    </submittedName>
</protein>
<dbReference type="EMBL" id="DS499599">
    <property type="protein sequence ID" value="EDP49681.1"/>
    <property type="molecule type" value="Genomic_DNA"/>
</dbReference>
<accession>B0Y8F0</accession>
<feature type="region of interest" description="Disordered" evidence="1">
    <location>
        <begin position="1"/>
        <end position="25"/>
    </location>
</feature>
<evidence type="ECO:0000313" key="3">
    <source>
        <dbReference type="Proteomes" id="UP000001699"/>
    </source>
</evidence>
<dbReference type="Proteomes" id="UP000001699">
    <property type="component" value="Unassembled WGS sequence"/>
</dbReference>
<proteinExistence type="predicted"/>
<keyword evidence="3" id="KW-1185">Reference proteome</keyword>
<evidence type="ECO:0000256" key="1">
    <source>
        <dbReference type="SAM" id="MobiDB-lite"/>
    </source>
</evidence>
<name>B0Y8F0_ASPFC</name>
<dbReference type="AlphaFoldDB" id="B0Y8F0"/>
<evidence type="ECO:0000313" key="2">
    <source>
        <dbReference type="EMBL" id="EDP49681.1"/>
    </source>
</evidence>
<dbReference type="HOGENOM" id="CLU_3279356_0_0_1"/>
<sequence length="41" mass="4648">MQREDSSAKKRFSPSPDRCQAPEPRLGIYLRQKAVGQVLFG</sequence>
<organism evidence="2 3">
    <name type="scientific">Aspergillus fumigatus (strain CBS 144.89 / FGSC A1163 / CEA10)</name>
    <name type="common">Neosartorya fumigata</name>
    <dbReference type="NCBI Taxonomy" id="451804"/>
    <lineage>
        <taxon>Eukaryota</taxon>
        <taxon>Fungi</taxon>
        <taxon>Dikarya</taxon>
        <taxon>Ascomycota</taxon>
        <taxon>Pezizomycotina</taxon>
        <taxon>Eurotiomycetes</taxon>
        <taxon>Eurotiomycetidae</taxon>
        <taxon>Eurotiales</taxon>
        <taxon>Aspergillaceae</taxon>
        <taxon>Aspergillus</taxon>
        <taxon>Aspergillus subgen. Fumigati</taxon>
    </lineage>
</organism>
<gene>
    <name evidence="2" type="ORF">AFUB_077110</name>
</gene>
<reference evidence="2 3" key="1">
    <citation type="journal article" date="2008" name="PLoS Genet.">
        <title>Genomic islands in the pathogenic filamentous fungus Aspergillus fumigatus.</title>
        <authorList>
            <person name="Fedorova N.D."/>
            <person name="Khaldi N."/>
            <person name="Joardar V.S."/>
            <person name="Maiti R."/>
            <person name="Amedeo P."/>
            <person name="Anderson M.J."/>
            <person name="Crabtree J."/>
            <person name="Silva J.C."/>
            <person name="Badger J.H."/>
            <person name="Albarraq A."/>
            <person name="Angiuoli S."/>
            <person name="Bussey H."/>
            <person name="Bowyer P."/>
            <person name="Cotty P.J."/>
            <person name="Dyer P.S."/>
            <person name="Egan A."/>
            <person name="Galens K."/>
            <person name="Fraser-Liggett C.M."/>
            <person name="Haas B.J."/>
            <person name="Inman J.M."/>
            <person name="Kent R."/>
            <person name="Lemieux S."/>
            <person name="Malavazi I."/>
            <person name="Orvis J."/>
            <person name="Roemer T."/>
            <person name="Ronning C.M."/>
            <person name="Sundaram J.P."/>
            <person name="Sutton G."/>
            <person name="Turner G."/>
            <person name="Venter J.C."/>
            <person name="White O.R."/>
            <person name="Whitty B.R."/>
            <person name="Youngman P."/>
            <person name="Wolfe K.H."/>
            <person name="Goldman G.H."/>
            <person name="Wortman J.R."/>
            <person name="Jiang B."/>
            <person name="Denning D.W."/>
            <person name="Nierman W.C."/>
        </authorList>
    </citation>
    <scope>NUCLEOTIDE SEQUENCE [LARGE SCALE GENOMIC DNA]</scope>
    <source>
        <strain evidence="3">CBS 144.89 / FGSC A1163 / CEA10</strain>
    </source>
</reference>
<dbReference type="VEuPathDB" id="FungiDB:AFUB_077110"/>